<evidence type="ECO:0000313" key="4">
    <source>
        <dbReference type="Proteomes" id="UP000886520"/>
    </source>
</evidence>
<keyword evidence="4" id="KW-1185">Reference proteome</keyword>
<organism evidence="3 4">
    <name type="scientific">Adiantum capillus-veneris</name>
    <name type="common">Maidenhair fern</name>
    <dbReference type="NCBI Taxonomy" id="13818"/>
    <lineage>
        <taxon>Eukaryota</taxon>
        <taxon>Viridiplantae</taxon>
        <taxon>Streptophyta</taxon>
        <taxon>Embryophyta</taxon>
        <taxon>Tracheophyta</taxon>
        <taxon>Polypodiopsida</taxon>
        <taxon>Polypodiidae</taxon>
        <taxon>Polypodiales</taxon>
        <taxon>Pteridineae</taxon>
        <taxon>Pteridaceae</taxon>
        <taxon>Vittarioideae</taxon>
        <taxon>Adiantum</taxon>
    </lineage>
</organism>
<dbReference type="GO" id="GO:0003676">
    <property type="term" value="F:nucleic acid binding"/>
    <property type="evidence" value="ECO:0007669"/>
    <property type="project" value="InterPro"/>
</dbReference>
<dbReference type="PANTHER" id="PTHR47765:SF2">
    <property type="entry name" value="EXONUCLEASE MUT-7 HOMOLOG"/>
    <property type="match status" value="1"/>
</dbReference>
<feature type="region of interest" description="Disordered" evidence="1">
    <location>
        <begin position="511"/>
        <end position="532"/>
    </location>
</feature>
<dbReference type="GO" id="GO:0008408">
    <property type="term" value="F:3'-5' exonuclease activity"/>
    <property type="evidence" value="ECO:0007669"/>
    <property type="project" value="InterPro"/>
</dbReference>
<dbReference type="SMART" id="SM00474">
    <property type="entry name" value="35EXOc"/>
    <property type="match status" value="1"/>
</dbReference>
<dbReference type="SUPFAM" id="SSF53098">
    <property type="entry name" value="Ribonuclease H-like"/>
    <property type="match status" value="1"/>
</dbReference>
<feature type="domain" description="3'-5' exonuclease" evidence="2">
    <location>
        <begin position="304"/>
        <end position="483"/>
    </location>
</feature>
<evidence type="ECO:0000313" key="3">
    <source>
        <dbReference type="EMBL" id="KAI5077304.1"/>
    </source>
</evidence>
<dbReference type="EMBL" id="JABFUD020000007">
    <property type="protein sequence ID" value="KAI5077304.1"/>
    <property type="molecule type" value="Genomic_DNA"/>
</dbReference>
<dbReference type="Proteomes" id="UP000886520">
    <property type="component" value="Chromosome 7"/>
</dbReference>
<evidence type="ECO:0000256" key="1">
    <source>
        <dbReference type="SAM" id="MobiDB-lite"/>
    </source>
</evidence>
<dbReference type="PANTHER" id="PTHR47765">
    <property type="entry name" value="3'-5' EXONUCLEASE DOMAIN-CONTAINING PROTEIN"/>
    <property type="match status" value="1"/>
</dbReference>
<name>A0A9D4ZJ06_ADICA</name>
<gene>
    <name evidence="3" type="ORF">GOP47_0007128</name>
</gene>
<dbReference type="Gene3D" id="3.30.420.10">
    <property type="entry name" value="Ribonuclease H-like superfamily/Ribonuclease H"/>
    <property type="match status" value="1"/>
</dbReference>
<dbReference type="AlphaFoldDB" id="A0A9D4ZJ06"/>
<accession>A0A9D4ZJ06</accession>
<comment type="caution">
    <text evidence="3">The sequence shown here is derived from an EMBL/GenBank/DDBJ whole genome shotgun (WGS) entry which is preliminary data.</text>
</comment>
<sequence>MAIVLHPLVDLSTAWPPFFVDNLLGAYTHGKGKPGLKFQALRNQVVKALPSAPPPGPATFIVKCLEVLHHVGPPHDEGLSHLLISALCQSDQLNWPDKDASVARRLAASLFCKALVGKLRMESRIVVKLPVAFHFDLKDIGNILSPEQIEETRQLKAAKEFVESYLMDLLKRRLYTEWAAHLGKDMLKFLVQHCTETGLYKVAYKVVQQHKLETEFPDAYYLYRKSSLHKLVDKGLWDVAQSIAEGDTVLMNYLVMLAVEDNNVEKVAELSEHFHLDVFPISPEISNRRSQYLQLENVMCKDNVYWIDTHEGLQFAERALFGVKLVGIDCEWKPDSIKGVRRNKVSILQAASSELVLVLDLISLSNKCRSSLNNFIRYLFHATDIVKLGYAIHNDMERLSRSFMEIDAFRLCESIVDLQAVFGRQIKGGLSGLAKVVLGCSLNKQTRMSDWETRPLSKKQLHYAALDAAVLLPIFTSLADHSPLTTNVQGWESHLTSHRVINDWKGDKESAKSTELSSSRRSMLASHEELDL</sequence>
<dbReference type="OrthoDB" id="10261556at2759"/>
<dbReference type="GO" id="GO:0006139">
    <property type="term" value="P:nucleobase-containing compound metabolic process"/>
    <property type="evidence" value="ECO:0007669"/>
    <property type="project" value="InterPro"/>
</dbReference>
<dbReference type="InterPro" id="IPR036397">
    <property type="entry name" value="RNaseH_sf"/>
</dbReference>
<dbReference type="InterPro" id="IPR012337">
    <property type="entry name" value="RNaseH-like_sf"/>
</dbReference>
<dbReference type="InterPro" id="IPR002562">
    <property type="entry name" value="3'-5'_exonuclease_dom"/>
</dbReference>
<protein>
    <recommendedName>
        <fullName evidence="2">3'-5' exonuclease domain-containing protein</fullName>
    </recommendedName>
</protein>
<dbReference type="InterPro" id="IPR052408">
    <property type="entry name" value="Exonuclease_MUT-7-like"/>
</dbReference>
<reference evidence="3" key="1">
    <citation type="submission" date="2021-01" db="EMBL/GenBank/DDBJ databases">
        <title>Adiantum capillus-veneris genome.</title>
        <authorList>
            <person name="Fang Y."/>
            <person name="Liao Q."/>
        </authorList>
    </citation>
    <scope>NUCLEOTIDE SEQUENCE</scope>
    <source>
        <strain evidence="3">H3</strain>
        <tissue evidence="3">Leaf</tissue>
    </source>
</reference>
<evidence type="ECO:0000259" key="2">
    <source>
        <dbReference type="SMART" id="SM00474"/>
    </source>
</evidence>
<proteinExistence type="predicted"/>
<dbReference type="Pfam" id="PF01612">
    <property type="entry name" value="DNA_pol_A_exo1"/>
    <property type="match status" value="1"/>
</dbReference>